<dbReference type="Proteomes" id="UP000017590">
    <property type="component" value="Chromosome"/>
</dbReference>
<proteinExistence type="predicted"/>
<name>A0ABM5NSM0_9CLOT</name>
<sequence>MKKNIIKSSIVFMVIFALFFIASDKSTVHALNCYTVSLSNFKEVSQNIYVQPNTSDKDINNILSTISKSKNIVANLYGSFNAKPVFIISKDSTALKKFGVENKTGATQKTILGSYIVLGPEGLNTNVISHELTHSELAYRIHKSKSTKIPVWFDEGMAMQVDNRPKYSEGQWIKETQNGTKIPDMKTLNSYTQFYAADLDTRVLNYTLAKHEVHRWLSIVGQKGLSQLIDDVNNGNDFYKSYNTIEKENSK</sequence>
<reference evidence="3" key="1">
    <citation type="journal article" date="2014" name="Biotechnol. Biofuels">
        <title>Comparison of single-molecule sequencing and hybrid approaches for finishing the genome of Clostridium autoethanogenum and analysis of CRISPR systems in industrial relevant Clostridia.</title>
        <authorList>
            <person name="Brown S.D."/>
            <person name="Nagaraju S."/>
            <person name="Utturkar S."/>
            <person name="De Tissera S."/>
            <person name="Segovia S."/>
            <person name="Mitchell W."/>
            <person name="Land M.L."/>
            <person name="Dassanayake A."/>
            <person name="Kopke M."/>
        </authorList>
    </citation>
    <scope>NUCLEOTIDE SEQUENCE [LARGE SCALE GENOMIC DNA]</scope>
    <source>
        <strain evidence="3">DSM 10061</strain>
    </source>
</reference>
<feature type="signal peptide" evidence="1">
    <location>
        <begin position="1"/>
        <end position="22"/>
    </location>
</feature>
<evidence type="ECO:0008006" key="4">
    <source>
        <dbReference type="Google" id="ProtNLM"/>
    </source>
</evidence>
<accession>A0ABM5NSM0</accession>
<dbReference type="RefSeq" id="WP_013239851.1">
    <property type="nucleotide sequence ID" value="NC_022592.1"/>
</dbReference>
<keyword evidence="1" id="KW-0732">Signal</keyword>
<organism evidence="2 3">
    <name type="scientific">Clostridium autoethanogenum DSM 10061</name>
    <dbReference type="NCBI Taxonomy" id="1341692"/>
    <lineage>
        <taxon>Bacteria</taxon>
        <taxon>Bacillati</taxon>
        <taxon>Bacillota</taxon>
        <taxon>Clostridia</taxon>
        <taxon>Eubacteriales</taxon>
        <taxon>Clostridiaceae</taxon>
        <taxon>Clostridium</taxon>
    </lineage>
</organism>
<protein>
    <recommendedName>
        <fullName evidence="4">Peptidase MA-like domain-containing protein</fullName>
    </recommendedName>
</protein>
<gene>
    <name evidence="2" type="ORF">CAETHG_1149</name>
</gene>
<evidence type="ECO:0000256" key="1">
    <source>
        <dbReference type="SAM" id="SignalP"/>
    </source>
</evidence>
<feature type="chain" id="PRO_5045628483" description="Peptidase MA-like domain-containing protein" evidence="1">
    <location>
        <begin position="23"/>
        <end position="251"/>
    </location>
</feature>
<evidence type="ECO:0000313" key="2">
    <source>
        <dbReference type="EMBL" id="AGY75374.1"/>
    </source>
</evidence>
<keyword evidence="3" id="KW-1185">Reference proteome</keyword>
<evidence type="ECO:0000313" key="3">
    <source>
        <dbReference type="Proteomes" id="UP000017590"/>
    </source>
</evidence>
<dbReference type="EMBL" id="CP006763">
    <property type="protein sequence ID" value="AGY75374.1"/>
    <property type="molecule type" value="Genomic_DNA"/>
</dbReference>